<dbReference type="SUPFAM" id="SSF56281">
    <property type="entry name" value="Metallo-hydrolase/oxidoreductase"/>
    <property type="match status" value="1"/>
</dbReference>
<dbReference type="PANTHER" id="PTHR42951:SF4">
    <property type="entry name" value="ACYL-COENZYME A THIOESTERASE MBLAC2"/>
    <property type="match status" value="1"/>
</dbReference>
<dbReference type="SMART" id="SM00849">
    <property type="entry name" value="Lactamase_B"/>
    <property type="match status" value="1"/>
</dbReference>
<dbReference type="InterPro" id="IPR036866">
    <property type="entry name" value="RibonucZ/Hydroxyglut_hydro"/>
</dbReference>
<dbReference type="InterPro" id="IPR050855">
    <property type="entry name" value="NDM-1-like"/>
</dbReference>
<sequence length="230" mass="26699">MNLKKLTNRIFYYPHQPETDRPMLAYLKGENIVLTIDAGNSADHVDEFYNSLEVVGLRKPDLTVITHWHWDHTFGLHHIHGLSIAHQRTNELLEKEIVKLNDNTYVDFLKQDDKCLCKEYEDEKKIKVVLSDIQFTKDLVLNLGGMTAKIFHTESPHSEDTVLIYIPEEKILFLGDSTSEDFFNDGYMDKDKLKSLINVIESIDCKYCILSHAYPLTKSNLLHYLKSILD</sequence>
<evidence type="ECO:0000259" key="1">
    <source>
        <dbReference type="SMART" id="SM00849"/>
    </source>
</evidence>
<feature type="domain" description="Metallo-beta-lactamase" evidence="1">
    <location>
        <begin position="22"/>
        <end position="212"/>
    </location>
</feature>
<reference evidence="2" key="1">
    <citation type="submission" date="2019-04" db="EMBL/GenBank/DDBJ databases">
        <title>Genome sequencing of Clostridium botulinum Groups I-IV and Clostridium butyricum.</title>
        <authorList>
            <person name="Brunt J."/>
            <person name="Van Vliet A.H.M."/>
            <person name="Stringer S.C."/>
            <person name="Carter A.T."/>
            <person name="Peck M.W."/>
        </authorList>
    </citation>
    <scope>NUCLEOTIDE SEQUENCE</scope>
    <source>
        <strain evidence="2">IFR 15/031</strain>
    </source>
</reference>
<evidence type="ECO:0000313" key="2">
    <source>
        <dbReference type="EMBL" id="NFH60603.1"/>
    </source>
</evidence>
<dbReference type="PANTHER" id="PTHR42951">
    <property type="entry name" value="METALLO-BETA-LACTAMASE DOMAIN-CONTAINING"/>
    <property type="match status" value="1"/>
</dbReference>
<keyword evidence="2" id="KW-0378">Hydrolase</keyword>
<name>A0A6G4EBI1_CLOBO</name>
<gene>
    <name evidence="2" type="ORF">FC962_01495</name>
</gene>
<accession>A0A6G4EBI1</accession>
<comment type="caution">
    <text evidence="2">The sequence shown here is derived from an EMBL/GenBank/DDBJ whole genome shotgun (WGS) entry which is preliminary data.</text>
</comment>
<dbReference type="AlphaFoldDB" id="A0A6G4EBI1"/>
<dbReference type="Gene3D" id="3.60.15.10">
    <property type="entry name" value="Ribonuclease Z/Hydroxyacylglutathione hydrolase-like"/>
    <property type="match status" value="1"/>
</dbReference>
<protein>
    <submittedName>
        <fullName evidence="2">MBL fold metallo-hydrolase</fullName>
    </submittedName>
</protein>
<dbReference type="Pfam" id="PF00753">
    <property type="entry name" value="Lactamase_B"/>
    <property type="match status" value="1"/>
</dbReference>
<dbReference type="RefSeq" id="WP_061318181.1">
    <property type="nucleotide sequence ID" value="NZ_CP013247.1"/>
</dbReference>
<dbReference type="EMBL" id="SWRL01000001">
    <property type="protein sequence ID" value="NFH60603.1"/>
    <property type="molecule type" value="Genomic_DNA"/>
</dbReference>
<dbReference type="GO" id="GO:0016787">
    <property type="term" value="F:hydrolase activity"/>
    <property type="evidence" value="ECO:0007669"/>
    <property type="project" value="UniProtKB-KW"/>
</dbReference>
<dbReference type="InterPro" id="IPR001279">
    <property type="entry name" value="Metallo-B-lactamas"/>
</dbReference>
<proteinExistence type="predicted"/>
<organism evidence="2">
    <name type="scientific">Clostridium botulinum</name>
    <dbReference type="NCBI Taxonomy" id="1491"/>
    <lineage>
        <taxon>Bacteria</taxon>
        <taxon>Bacillati</taxon>
        <taxon>Bacillota</taxon>
        <taxon>Clostridia</taxon>
        <taxon>Eubacteriales</taxon>
        <taxon>Clostridiaceae</taxon>
        <taxon>Clostridium</taxon>
    </lineage>
</organism>